<dbReference type="AlphaFoldDB" id="A0ABC8C1E9"/>
<evidence type="ECO:0000256" key="6">
    <source>
        <dbReference type="ARBA" id="ARBA00022741"/>
    </source>
</evidence>
<feature type="region of interest" description="Disordered" evidence="11">
    <location>
        <begin position="1"/>
        <end position="109"/>
    </location>
</feature>
<name>A0ABC8C1E9_9ACTN</name>
<evidence type="ECO:0000256" key="9">
    <source>
        <dbReference type="ARBA" id="ARBA00023136"/>
    </source>
</evidence>
<dbReference type="PANTHER" id="PTHR24221">
    <property type="entry name" value="ATP-BINDING CASSETTE SUB-FAMILY B"/>
    <property type="match status" value="1"/>
</dbReference>
<dbReference type="FunFam" id="3.40.50.300:FF:000221">
    <property type="entry name" value="Multidrug ABC transporter ATP-binding protein"/>
    <property type="match status" value="1"/>
</dbReference>
<comment type="subcellular location">
    <subcellularLocation>
        <location evidence="1">Cell inner membrane</location>
        <topology evidence="1">Multi-pass membrane protein</topology>
    </subcellularLocation>
</comment>
<dbReference type="InterPro" id="IPR011527">
    <property type="entry name" value="ABC1_TM_dom"/>
</dbReference>
<keyword evidence="8 12" id="KW-1133">Transmembrane helix</keyword>
<evidence type="ECO:0000256" key="12">
    <source>
        <dbReference type="SAM" id="Phobius"/>
    </source>
</evidence>
<dbReference type="GO" id="GO:0005524">
    <property type="term" value="F:ATP binding"/>
    <property type="evidence" value="ECO:0007669"/>
    <property type="project" value="UniProtKB-KW"/>
</dbReference>
<evidence type="ECO:0000256" key="1">
    <source>
        <dbReference type="ARBA" id="ARBA00004429"/>
    </source>
</evidence>
<evidence type="ECO:0000256" key="11">
    <source>
        <dbReference type="SAM" id="MobiDB-lite"/>
    </source>
</evidence>
<dbReference type="GO" id="GO:0055085">
    <property type="term" value="P:transmembrane transport"/>
    <property type="evidence" value="ECO:0007669"/>
    <property type="project" value="UniProtKB-ARBA"/>
</dbReference>
<evidence type="ECO:0000259" key="13">
    <source>
        <dbReference type="PROSITE" id="PS50893"/>
    </source>
</evidence>
<keyword evidence="2" id="KW-0813">Transport</keyword>
<feature type="compositionally biased region" description="Pro residues" evidence="11">
    <location>
        <begin position="99"/>
        <end position="108"/>
    </location>
</feature>
<sequence>MGRHRLPQRARRADPVARGGGGPHRAGPGPQHQLRIPRHSHRRCSGRCDRRPHRRRLAARRHRHRLGARPGPDHPGLPRPTRDRRRPQPGPAGRSRPVNTPPSGPAPVPTTLGALLRPVLGRLVLTALCSAVAAAASVVPLVCLVELARILLPGLTGDPIDEGRAWTAVTVAAAALALRLVLLLGASTISHLADVRLGSLLRRRVVGHLGRVPLGWFTQRNSGLVKKAVQDDVGSLHHLVAHSVTELTTAVVVPAVIVGYLLLSDPLMTLITLVPVAAGLLGLRIATRGTTEKLIEYAGSQARLGSVAVQFTDGITEVKTFGTLGRAHDAYREAAEEFDGLHRDWMRSSSAGATFMELALSPMTLLLTTVVSGAALVHSGHLGAPAELLPFVVLGLAIPAPVLAVGFNYHALLAARGAAARVREILAEPVLPAPVEAAAAPDADATLRLESVDFDYGDRTVLRGVDLTLRPGTMTALVGASGAGKSTLAKLAARFHDPSAGRITLGGTDLRALSFEDLYAHIGFVFQDTTPLGVSVRDNIRLARPGADDTKVLRAAAAAQLTEVIERLPRGLDSVIGDDAVLSGGECQRIAIARAILADRPLLVLDEATSAVDPDSEAAIQQALSALSAGRTLLVIAHRLHTVRGADTIVVLDDGRVVEQGTHDELLANGGDYAALWAAHRGGDELHRPDDTTESELSNR</sequence>
<keyword evidence="5 12" id="KW-0812">Transmembrane</keyword>
<keyword evidence="16" id="KW-1185">Reference proteome</keyword>
<feature type="domain" description="ABC transmembrane type-1" evidence="14">
    <location>
        <begin position="124"/>
        <end position="414"/>
    </location>
</feature>
<dbReference type="Gene3D" id="3.40.50.300">
    <property type="entry name" value="P-loop containing nucleotide triphosphate hydrolases"/>
    <property type="match status" value="1"/>
</dbReference>
<dbReference type="Gene3D" id="1.20.1560.10">
    <property type="entry name" value="ABC transporter type 1, transmembrane domain"/>
    <property type="match status" value="1"/>
</dbReference>
<feature type="transmembrane region" description="Helical" evidence="12">
    <location>
        <begin position="123"/>
        <end position="148"/>
    </location>
</feature>
<feature type="transmembrane region" description="Helical" evidence="12">
    <location>
        <begin position="239"/>
        <end position="261"/>
    </location>
</feature>
<dbReference type="InterPro" id="IPR017871">
    <property type="entry name" value="ABC_transporter-like_CS"/>
</dbReference>
<dbReference type="GO" id="GO:0005886">
    <property type="term" value="C:plasma membrane"/>
    <property type="evidence" value="ECO:0007669"/>
    <property type="project" value="UniProtKB-SubCell"/>
</dbReference>
<comment type="similarity">
    <text evidence="10">Belongs to the ABC transporter superfamily. Siderophore-Fe(3+) uptake transporter (SIUT) (TC 3.A.1.21) family.</text>
</comment>
<proteinExistence type="inferred from homology"/>
<evidence type="ECO:0008006" key="17">
    <source>
        <dbReference type="Google" id="ProtNLM"/>
    </source>
</evidence>
<keyword evidence="6" id="KW-0547">Nucleotide-binding</keyword>
<feature type="transmembrane region" description="Helical" evidence="12">
    <location>
        <begin position="355"/>
        <end position="376"/>
    </location>
</feature>
<feature type="transmembrane region" description="Helical" evidence="12">
    <location>
        <begin position="388"/>
        <end position="413"/>
    </location>
</feature>
<evidence type="ECO:0000313" key="16">
    <source>
        <dbReference type="Proteomes" id="UP000192251"/>
    </source>
</evidence>
<dbReference type="InterPro" id="IPR027417">
    <property type="entry name" value="P-loop_NTPase"/>
</dbReference>
<keyword evidence="3" id="KW-1003">Cell membrane</keyword>
<feature type="domain" description="ABC transporter" evidence="13">
    <location>
        <begin position="447"/>
        <end position="679"/>
    </location>
</feature>
<dbReference type="SMART" id="SM00382">
    <property type="entry name" value="AAA"/>
    <property type="match status" value="1"/>
</dbReference>
<organism evidence="15 16">
    <name type="scientific">Kitasatospora albolonga</name>
    <dbReference type="NCBI Taxonomy" id="68173"/>
    <lineage>
        <taxon>Bacteria</taxon>
        <taxon>Bacillati</taxon>
        <taxon>Actinomycetota</taxon>
        <taxon>Actinomycetes</taxon>
        <taxon>Kitasatosporales</taxon>
        <taxon>Streptomycetaceae</taxon>
        <taxon>Kitasatospora</taxon>
    </lineage>
</organism>
<dbReference type="KEGG" id="kab:B7C62_32895"/>
<feature type="transmembrane region" description="Helical" evidence="12">
    <location>
        <begin position="267"/>
        <end position="286"/>
    </location>
</feature>
<keyword evidence="9 12" id="KW-0472">Membrane</keyword>
<evidence type="ECO:0000256" key="3">
    <source>
        <dbReference type="ARBA" id="ARBA00022475"/>
    </source>
</evidence>
<dbReference type="InterPro" id="IPR003593">
    <property type="entry name" value="AAA+_ATPase"/>
</dbReference>
<dbReference type="Pfam" id="PF00005">
    <property type="entry name" value="ABC_tran"/>
    <property type="match status" value="1"/>
</dbReference>
<dbReference type="Proteomes" id="UP000192251">
    <property type="component" value="Chromosome"/>
</dbReference>
<dbReference type="PROSITE" id="PS50893">
    <property type="entry name" value="ABC_TRANSPORTER_2"/>
    <property type="match status" value="1"/>
</dbReference>
<evidence type="ECO:0000256" key="2">
    <source>
        <dbReference type="ARBA" id="ARBA00022448"/>
    </source>
</evidence>
<reference evidence="15 16" key="1">
    <citation type="submission" date="2017-04" db="EMBL/GenBank/DDBJ databases">
        <title>The complete genome sequence of Streptomyces albolongus YIM 101047, the producer of novel bafilomycins and novel odoriferous sesquiterpenoids.</title>
        <authorList>
            <person name="Yin M."/>
            <person name="Jiang Y."/>
        </authorList>
    </citation>
    <scope>NUCLEOTIDE SEQUENCE [LARGE SCALE GENOMIC DNA]</scope>
    <source>
        <strain evidence="15 16">YIM 101047</strain>
    </source>
</reference>
<evidence type="ECO:0000256" key="7">
    <source>
        <dbReference type="ARBA" id="ARBA00022840"/>
    </source>
</evidence>
<feature type="compositionally biased region" description="Basic residues" evidence="11">
    <location>
        <begin position="35"/>
        <end position="67"/>
    </location>
</feature>
<protein>
    <recommendedName>
        <fullName evidence="17">ABC transporter ATP-binding protein</fullName>
    </recommendedName>
</protein>
<evidence type="ECO:0000256" key="5">
    <source>
        <dbReference type="ARBA" id="ARBA00022692"/>
    </source>
</evidence>
<evidence type="ECO:0000259" key="14">
    <source>
        <dbReference type="PROSITE" id="PS50929"/>
    </source>
</evidence>
<dbReference type="InterPro" id="IPR039421">
    <property type="entry name" value="Type_1_exporter"/>
</dbReference>
<dbReference type="EMBL" id="CP020563">
    <property type="protein sequence ID" value="ARF76552.1"/>
    <property type="molecule type" value="Genomic_DNA"/>
</dbReference>
<feature type="compositionally biased region" description="Basic residues" evidence="11">
    <location>
        <begin position="1"/>
        <end position="10"/>
    </location>
</feature>
<dbReference type="PROSITE" id="PS50929">
    <property type="entry name" value="ABC_TM1F"/>
    <property type="match status" value="1"/>
</dbReference>
<dbReference type="InterPro" id="IPR036640">
    <property type="entry name" value="ABC1_TM_sf"/>
</dbReference>
<dbReference type="SUPFAM" id="SSF90123">
    <property type="entry name" value="ABC transporter transmembrane region"/>
    <property type="match status" value="1"/>
</dbReference>
<evidence type="ECO:0000256" key="8">
    <source>
        <dbReference type="ARBA" id="ARBA00022989"/>
    </source>
</evidence>
<keyword evidence="7" id="KW-0067">ATP-binding</keyword>
<feature type="transmembrane region" description="Helical" evidence="12">
    <location>
        <begin position="168"/>
        <end position="193"/>
    </location>
</feature>
<dbReference type="SUPFAM" id="SSF52540">
    <property type="entry name" value="P-loop containing nucleoside triphosphate hydrolases"/>
    <property type="match status" value="1"/>
</dbReference>
<gene>
    <name evidence="15" type="ORF">B7C62_32895</name>
</gene>
<evidence type="ECO:0000256" key="10">
    <source>
        <dbReference type="ARBA" id="ARBA00023455"/>
    </source>
</evidence>
<dbReference type="Pfam" id="PF00664">
    <property type="entry name" value="ABC_membrane"/>
    <property type="match status" value="1"/>
</dbReference>
<dbReference type="PROSITE" id="PS00211">
    <property type="entry name" value="ABC_TRANSPORTER_1"/>
    <property type="match status" value="1"/>
</dbReference>
<evidence type="ECO:0000313" key="15">
    <source>
        <dbReference type="EMBL" id="ARF76552.1"/>
    </source>
</evidence>
<keyword evidence="4" id="KW-0997">Cell inner membrane</keyword>
<dbReference type="PANTHER" id="PTHR24221:SF654">
    <property type="entry name" value="ATP-BINDING CASSETTE SUB-FAMILY B MEMBER 6"/>
    <property type="match status" value="1"/>
</dbReference>
<evidence type="ECO:0000256" key="4">
    <source>
        <dbReference type="ARBA" id="ARBA00022519"/>
    </source>
</evidence>
<dbReference type="InterPro" id="IPR003439">
    <property type="entry name" value="ABC_transporter-like_ATP-bd"/>
</dbReference>
<accession>A0ABC8C1E9</accession>